<evidence type="ECO:0000256" key="1">
    <source>
        <dbReference type="ARBA" id="ARBA00001974"/>
    </source>
</evidence>
<proteinExistence type="inferred from homology"/>
<evidence type="ECO:0000256" key="6">
    <source>
        <dbReference type="PIRSR" id="PIRSR000189-1"/>
    </source>
</evidence>
<evidence type="ECO:0000256" key="4">
    <source>
        <dbReference type="ARBA" id="ARBA00022827"/>
    </source>
</evidence>
<evidence type="ECO:0000256" key="2">
    <source>
        <dbReference type="ARBA" id="ARBA00006730"/>
    </source>
</evidence>
<dbReference type="InterPro" id="IPR006181">
    <property type="entry name" value="D-amino_acid_oxidase_CS"/>
</dbReference>
<evidence type="ECO:0000313" key="8">
    <source>
        <dbReference type="EMBL" id="KAJ3259005.1"/>
    </source>
</evidence>
<dbReference type="EMBL" id="JADGKB010000022">
    <property type="protein sequence ID" value="KAJ3259005.1"/>
    <property type="molecule type" value="Genomic_DNA"/>
</dbReference>
<keyword evidence="4 6" id="KW-0274">FAD</keyword>
<feature type="domain" description="FAD dependent oxidoreductase" evidence="7">
    <location>
        <begin position="4"/>
        <end position="338"/>
    </location>
</feature>
<protein>
    <recommendedName>
        <fullName evidence="7">FAD dependent oxidoreductase domain-containing protein</fullName>
    </recommendedName>
</protein>
<name>A0AAD5Y9B1_9FUNG</name>
<sequence length="353" mass="39200">MPEIVVLGAGVIGLTTALYLQSKGHSVTIISKSFPDKLADDYYTSPKAGAHWRSVASDTDYRLQTWDKQTLEVLLKLHALKEAPLILIPSIELFDNTPKLPYFSSFVPKFKLLEKHELKGKTFGYEYETICIDVPAYLDWLQKKFKSLGGRLLSKSVTHVNELFDYADIAVNCTGLGSRYLGGVQDELVYPTRGQTVLVRAPQVKYTITTGDDGSGFPSKSGDKEKQEKFTYVIPRKSGIVVLGGTYQEGDGDLRVNQKTSQDIIRRCLTICPELAVDGKVDVVEDKVGLRPTRKGGVRLEKQELVVNGRKVSLIHNYGHGGYGFQSSWGTAKSVSDLLPDLPKEIHQLFSKL</sequence>
<dbReference type="PROSITE" id="PS00677">
    <property type="entry name" value="DAO"/>
    <property type="match status" value="1"/>
</dbReference>
<evidence type="ECO:0000256" key="3">
    <source>
        <dbReference type="ARBA" id="ARBA00022630"/>
    </source>
</evidence>
<gene>
    <name evidence="8" type="ORF">HK103_003146</name>
</gene>
<reference evidence="8" key="1">
    <citation type="submission" date="2020-05" db="EMBL/GenBank/DDBJ databases">
        <title>Phylogenomic resolution of chytrid fungi.</title>
        <authorList>
            <person name="Stajich J.E."/>
            <person name="Amses K."/>
            <person name="Simmons R."/>
            <person name="Seto K."/>
            <person name="Myers J."/>
            <person name="Bonds A."/>
            <person name="Quandt C.A."/>
            <person name="Barry K."/>
            <person name="Liu P."/>
            <person name="Grigoriev I."/>
            <person name="Longcore J.E."/>
            <person name="James T.Y."/>
        </authorList>
    </citation>
    <scope>NUCLEOTIDE SEQUENCE</scope>
    <source>
        <strain evidence="8">PLAUS21</strain>
    </source>
</reference>
<dbReference type="GO" id="GO:0019478">
    <property type="term" value="P:D-amino acid catabolic process"/>
    <property type="evidence" value="ECO:0007669"/>
    <property type="project" value="TreeGrafter"/>
</dbReference>
<dbReference type="PANTHER" id="PTHR11530:SF11">
    <property type="entry name" value="D-ASPARTATE OXIDASE"/>
    <property type="match status" value="1"/>
</dbReference>
<comment type="similarity">
    <text evidence="2">Belongs to the DAMOX/DASOX family.</text>
</comment>
<dbReference type="GO" id="GO:0003884">
    <property type="term" value="F:D-amino-acid oxidase activity"/>
    <property type="evidence" value="ECO:0007669"/>
    <property type="project" value="InterPro"/>
</dbReference>
<dbReference type="SUPFAM" id="SSF54373">
    <property type="entry name" value="FAD-linked reductases, C-terminal domain"/>
    <property type="match status" value="1"/>
</dbReference>
<accession>A0AAD5Y9B1</accession>
<dbReference type="GO" id="GO:0071949">
    <property type="term" value="F:FAD binding"/>
    <property type="evidence" value="ECO:0007669"/>
    <property type="project" value="InterPro"/>
</dbReference>
<dbReference type="Pfam" id="PF01266">
    <property type="entry name" value="DAO"/>
    <property type="match status" value="1"/>
</dbReference>
<dbReference type="PANTHER" id="PTHR11530">
    <property type="entry name" value="D-AMINO ACID OXIDASE"/>
    <property type="match status" value="1"/>
</dbReference>
<dbReference type="InterPro" id="IPR023209">
    <property type="entry name" value="DAO"/>
</dbReference>
<dbReference type="PIRSF" id="PIRSF000189">
    <property type="entry name" value="D-aa_oxidase"/>
    <property type="match status" value="1"/>
</dbReference>
<dbReference type="AlphaFoldDB" id="A0AAD5Y9B1"/>
<keyword evidence="3" id="KW-0285">Flavoprotein</keyword>
<dbReference type="Gene3D" id="3.30.9.10">
    <property type="entry name" value="D-Amino Acid Oxidase, subunit A, domain 2"/>
    <property type="match status" value="1"/>
</dbReference>
<feature type="binding site" evidence="6">
    <location>
        <position position="232"/>
    </location>
    <ligand>
        <name>D-dopa</name>
        <dbReference type="ChEBI" id="CHEBI:149689"/>
    </ligand>
</feature>
<keyword evidence="9" id="KW-1185">Reference proteome</keyword>
<keyword evidence="5" id="KW-0560">Oxidoreductase</keyword>
<dbReference type="Gene3D" id="3.40.50.720">
    <property type="entry name" value="NAD(P)-binding Rossmann-like Domain"/>
    <property type="match status" value="1"/>
</dbReference>
<feature type="binding site" evidence="6">
    <location>
        <position position="157"/>
    </location>
    <ligand>
        <name>FAD</name>
        <dbReference type="ChEBI" id="CHEBI:57692"/>
    </ligand>
</feature>
<evidence type="ECO:0000256" key="5">
    <source>
        <dbReference type="ARBA" id="ARBA00023002"/>
    </source>
</evidence>
<comment type="caution">
    <text evidence="8">The sequence shown here is derived from an EMBL/GenBank/DDBJ whole genome shotgun (WGS) entry which is preliminary data.</text>
</comment>
<dbReference type="GO" id="GO:0005737">
    <property type="term" value="C:cytoplasm"/>
    <property type="evidence" value="ECO:0007669"/>
    <property type="project" value="TreeGrafter"/>
</dbReference>
<comment type="cofactor">
    <cofactor evidence="1 6">
        <name>FAD</name>
        <dbReference type="ChEBI" id="CHEBI:57692"/>
    </cofactor>
</comment>
<dbReference type="SUPFAM" id="SSF51971">
    <property type="entry name" value="Nucleotide-binding domain"/>
    <property type="match status" value="1"/>
</dbReference>
<feature type="binding site" evidence="6">
    <location>
        <begin position="44"/>
        <end position="45"/>
    </location>
    <ligand>
        <name>FAD</name>
        <dbReference type="ChEBI" id="CHEBI:57692"/>
    </ligand>
</feature>
<evidence type="ECO:0000259" key="7">
    <source>
        <dbReference type="Pfam" id="PF01266"/>
    </source>
</evidence>
<dbReference type="Proteomes" id="UP001210925">
    <property type="component" value="Unassembled WGS sequence"/>
</dbReference>
<organism evidence="8 9">
    <name type="scientific">Boothiomyces macroporosus</name>
    <dbReference type="NCBI Taxonomy" id="261099"/>
    <lineage>
        <taxon>Eukaryota</taxon>
        <taxon>Fungi</taxon>
        <taxon>Fungi incertae sedis</taxon>
        <taxon>Chytridiomycota</taxon>
        <taxon>Chytridiomycota incertae sedis</taxon>
        <taxon>Chytridiomycetes</taxon>
        <taxon>Rhizophydiales</taxon>
        <taxon>Terramycetaceae</taxon>
        <taxon>Boothiomyces</taxon>
    </lineage>
</organism>
<feature type="binding site" evidence="6">
    <location>
        <position position="291"/>
    </location>
    <ligand>
        <name>D-dopa</name>
        <dbReference type="ChEBI" id="CHEBI:149689"/>
    </ligand>
</feature>
<evidence type="ECO:0000313" key="9">
    <source>
        <dbReference type="Proteomes" id="UP001210925"/>
    </source>
</evidence>
<dbReference type="InterPro" id="IPR006076">
    <property type="entry name" value="FAD-dep_OxRdtase"/>
</dbReference>
<feature type="binding site" evidence="6">
    <location>
        <position position="322"/>
    </location>
    <ligand>
        <name>D-dopa</name>
        <dbReference type="ChEBI" id="CHEBI:149689"/>
    </ligand>
</feature>
<feature type="binding site" evidence="6">
    <location>
        <position position="174"/>
    </location>
    <ligand>
        <name>FAD</name>
        <dbReference type="ChEBI" id="CHEBI:57692"/>
    </ligand>
</feature>